<feature type="region of interest" description="Disordered" evidence="1">
    <location>
        <begin position="1"/>
        <end position="38"/>
    </location>
</feature>
<sequence length="69" mass="8073">MQKHLKSKPKFKKAHKKSKRAPGIQKNKHTPEAEATRKIEKKIERELAARAVKFNETLEVVKGDIRHFK</sequence>
<gene>
    <name evidence="2" type="ORF">SteCoe_30457</name>
</gene>
<evidence type="ECO:0000256" key="1">
    <source>
        <dbReference type="SAM" id="MobiDB-lite"/>
    </source>
</evidence>
<reference evidence="2 3" key="1">
    <citation type="submission" date="2016-11" db="EMBL/GenBank/DDBJ databases">
        <title>The macronuclear genome of Stentor coeruleus: a giant cell with tiny introns.</title>
        <authorList>
            <person name="Slabodnick M."/>
            <person name="Ruby J.G."/>
            <person name="Reiff S.B."/>
            <person name="Swart E.C."/>
            <person name="Gosai S."/>
            <person name="Prabakaran S."/>
            <person name="Witkowska E."/>
            <person name="Larue G.E."/>
            <person name="Fisher S."/>
            <person name="Freeman R.M."/>
            <person name="Gunawardena J."/>
            <person name="Chu W."/>
            <person name="Stover N.A."/>
            <person name="Gregory B.D."/>
            <person name="Nowacki M."/>
            <person name="Derisi J."/>
            <person name="Roy S.W."/>
            <person name="Marshall W.F."/>
            <person name="Sood P."/>
        </authorList>
    </citation>
    <scope>NUCLEOTIDE SEQUENCE [LARGE SCALE GENOMIC DNA]</scope>
    <source>
        <strain evidence="2">WM001</strain>
    </source>
</reference>
<evidence type="ECO:0000313" key="3">
    <source>
        <dbReference type="Proteomes" id="UP000187209"/>
    </source>
</evidence>
<proteinExistence type="predicted"/>
<dbReference type="Proteomes" id="UP000187209">
    <property type="component" value="Unassembled WGS sequence"/>
</dbReference>
<organism evidence="2 3">
    <name type="scientific">Stentor coeruleus</name>
    <dbReference type="NCBI Taxonomy" id="5963"/>
    <lineage>
        <taxon>Eukaryota</taxon>
        <taxon>Sar</taxon>
        <taxon>Alveolata</taxon>
        <taxon>Ciliophora</taxon>
        <taxon>Postciliodesmatophora</taxon>
        <taxon>Heterotrichea</taxon>
        <taxon>Heterotrichida</taxon>
        <taxon>Stentoridae</taxon>
        <taxon>Stentor</taxon>
    </lineage>
</organism>
<name>A0A1R2B3J0_9CILI</name>
<feature type="compositionally biased region" description="Basic residues" evidence="1">
    <location>
        <begin position="1"/>
        <end position="20"/>
    </location>
</feature>
<protein>
    <submittedName>
        <fullName evidence="2">Uncharacterized protein</fullName>
    </submittedName>
</protein>
<evidence type="ECO:0000313" key="2">
    <source>
        <dbReference type="EMBL" id="OMJ71351.1"/>
    </source>
</evidence>
<feature type="compositionally biased region" description="Basic and acidic residues" evidence="1">
    <location>
        <begin position="29"/>
        <end position="38"/>
    </location>
</feature>
<comment type="caution">
    <text evidence="2">The sequence shown here is derived from an EMBL/GenBank/DDBJ whole genome shotgun (WGS) entry which is preliminary data.</text>
</comment>
<keyword evidence="3" id="KW-1185">Reference proteome</keyword>
<dbReference type="AlphaFoldDB" id="A0A1R2B3J0"/>
<dbReference type="EMBL" id="MPUH01000998">
    <property type="protein sequence ID" value="OMJ71351.1"/>
    <property type="molecule type" value="Genomic_DNA"/>
</dbReference>
<accession>A0A1R2B3J0</accession>